<evidence type="ECO:0000256" key="1">
    <source>
        <dbReference type="SAM" id="MobiDB-lite"/>
    </source>
</evidence>
<evidence type="ECO:0000313" key="3">
    <source>
        <dbReference type="Proteomes" id="UP000036403"/>
    </source>
</evidence>
<evidence type="ECO:0000313" key="2">
    <source>
        <dbReference type="EMBL" id="KMQ91008.1"/>
    </source>
</evidence>
<accession>A0A0J7KKS4</accession>
<name>A0A0J7KKS4_LASNI</name>
<dbReference type="GO" id="GO:0003964">
    <property type="term" value="F:RNA-directed DNA polymerase activity"/>
    <property type="evidence" value="ECO:0007669"/>
    <property type="project" value="UniProtKB-KW"/>
</dbReference>
<keyword evidence="2" id="KW-0808">Transferase</keyword>
<feature type="compositionally biased region" description="Basic and acidic residues" evidence="1">
    <location>
        <begin position="129"/>
        <end position="140"/>
    </location>
</feature>
<reference evidence="2 3" key="1">
    <citation type="submission" date="2015-04" db="EMBL/GenBank/DDBJ databases">
        <title>Lasius niger genome sequencing.</title>
        <authorList>
            <person name="Konorov E.A."/>
            <person name="Nikitin M.A."/>
            <person name="Kirill M.V."/>
            <person name="Chang P."/>
        </authorList>
    </citation>
    <scope>NUCLEOTIDE SEQUENCE [LARGE SCALE GENOMIC DNA]</scope>
    <source>
        <tissue evidence="2">Whole</tissue>
    </source>
</reference>
<keyword evidence="2" id="KW-0695">RNA-directed DNA polymerase</keyword>
<keyword evidence="3" id="KW-1185">Reference proteome</keyword>
<dbReference type="OrthoDB" id="8058917at2759"/>
<dbReference type="Proteomes" id="UP000036403">
    <property type="component" value="Unassembled WGS sequence"/>
</dbReference>
<sequence length="157" mass="17899">MQWKGYTASPQLWGKKTREAIYPKLIEWSNRKHGRLTYRTTQLLTDHGCFGSFLFKIGKKENPVCSHCGEGIDNADHTIGECIEWAEEREALREKIGADLGLPALVSSILDSRETWDAFAAFAEQVMRRKEEMERTRQQEEDNAAAPRRHSDGASDS</sequence>
<protein>
    <submittedName>
        <fullName evidence="2">Reverse transcriptase</fullName>
    </submittedName>
</protein>
<feature type="region of interest" description="Disordered" evidence="1">
    <location>
        <begin position="129"/>
        <end position="157"/>
    </location>
</feature>
<proteinExistence type="predicted"/>
<dbReference type="PaxDb" id="67767-A0A0J7KKS4"/>
<gene>
    <name evidence="2" type="ORF">RF55_9179</name>
</gene>
<comment type="caution">
    <text evidence="2">The sequence shown here is derived from an EMBL/GenBank/DDBJ whole genome shotgun (WGS) entry which is preliminary data.</text>
</comment>
<dbReference type="AlphaFoldDB" id="A0A0J7KKS4"/>
<dbReference type="EMBL" id="LBMM01006022">
    <property type="protein sequence ID" value="KMQ91008.1"/>
    <property type="molecule type" value="Genomic_DNA"/>
</dbReference>
<organism evidence="2 3">
    <name type="scientific">Lasius niger</name>
    <name type="common">Black garden ant</name>
    <dbReference type="NCBI Taxonomy" id="67767"/>
    <lineage>
        <taxon>Eukaryota</taxon>
        <taxon>Metazoa</taxon>
        <taxon>Ecdysozoa</taxon>
        <taxon>Arthropoda</taxon>
        <taxon>Hexapoda</taxon>
        <taxon>Insecta</taxon>
        <taxon>Pterygota</taxon>
        <taxon>Neoptera</taxon>
        <taxon>Endopterygota</taxon>
        <taxon>Hymenoptera</taxon>
        <taxon>Apocrita</taxon>
        <taxon>Aculeata</taxon>
        <taxon>Formicoidea</taxon>
        <taxon>Formicidae</taxon>
        <taxon>Formicinae</taxon>
        <taxon>Lasius</taxon>
        <taxon>Lasius</taxon>
    </lineage>
</organism>
<keyword evidence="2" id="KW-0548">Nucleotidyltransferase</keyword>